<evidence type="ECO:0000313" key="10">
    <source>
        <dbReference type="Proteomes" id="UP000008820"/>
    </source>
</evidence>
<dbReference type="VEuPathDB" id="VectorBase:AAEL006816"/>
<dbReference type="InParanoid" id="A0A1S4FES7"/>
<feature type="compositionally biased region" description="Polar residues" evidence="7">
    <location>
        <begin position="88"/>
        <end position="115"/>
    </location>
</feature>
<keyword evidence="5" id="KW-0862">Zinc</keyword>
<dbReference type="PROSITE" id="PS50157">
    <property type="entry name" value="ZINC_FINGER_C2H2_2"/>
    <property type="match status" value="8"/>
</dbReference>
<evidence type="ECO:0000256" key="5">
    <source>
        <dbReference type="ARBA" id="ARBA00022833"/>
    </source>
</evidence>
<dbReference type="EnsemblMetazoa" id="AAEL006816-RA">
    <property type="protein sequence ID" value="AAEL006816-PA"/>
    <property type="gene ID" value="AAEL006816"/>
</dbReference>
<dbReference type="GO" id="GO:0043565">
    <property type="term" value="F:sequence-specific DNA binding"/>
    <property type="evidence" value="ECO:0007669"/>
    <property type="project" value="TreeGrafter"/>
</dbReference>
<evidence type="ECO:0000256" key="3">
    <source>
        <dbReference type="ARBA" id="ARBA00022737"/>
    </source>
</evidence>
<reference evidence="9" key="2">
    <citation type="submission" date="2020-05" db="UniProtKB">
        <authorList>
            <consortium name="EnsemblMetazoa"/>
        </authorList>
    </citation>
    <scope>IDENTIFICATION</scope>
    <source>
        <strain evidence="9">LVP_AGWG</strain>
    </source>
</reference>
<dbReference type="Gene3D" id="3.30.160.60">
    <property type="entry name" value="Classic Zinc Finger"/>
    <property type="match status" value="5"/>
</dbReference>
<dbReference type="PANTHER" id="PTHR24408">
    <property type="entry name" value="ZINC FINGER PROTEIN"/>
    <property type="match status" value="1"/>
</dbReference>
<evidence type="ECO:0000256" key="1">
    <source>
        <dbReference type="ARBA" id="ARBA00004123"/>
    </source>
</evidence>
<keyword evidence="3" id="KW-0677">Repeat</keyword>
<feature type="domain" description="C2H2-type" evidence="8">
    <location>
        <begin position="388"/>
        <end position="415"/>
    </location>
</feature>
<feature type="domain" description="C2H2-type" evidence="8">
    <location>
        <begin position="470"/>
        <end position="497"/>
    </location>
</feature>
<dbReference type="Proteomes" id="UP000008820">
    <property type="component" value="Chromosome 3"/>
</dbReference>
<dbReference type="InterPro" id="IPR012934">
    <property type="entry name" value="Znf_AD"/>
</dbReference>
<gene>
    <name evidence="9" type="primary">5579948</name>
</gene>
<dbReference type="PANTHER" id="PTHR24408:SF58">
    <property type="entry name" value="TRANSCRIPTION FACTOR (TFIIIA), PUTATIVE (AFU_ORTHOLOGUE AFUA_1G05150)-RELATED"/>
    <property type="match status" value="1"/>
</dbReference>
<dbReference type="GO" id="GO:0008270">
    <property type="term" value="F:zinc ion binding"/>
    <property type="evidence" value="ECO:0007669"/>
    <property type="project" value="UniProtKB-KW"/>
</dbReference>
<dbReference type="InterPro" id="IPR013087">
    <property type="entry name" value="Znf_C2H2_type"/>
</dbReference>
<protein>
    <recommendedName>
        <fullName evidence="8">C2H2-type domain-containing protein</fullName>
    </recommendedName>
</protein>
<keyword evidence="2" id="KW-0479">Metal-binding</keyword>
<dbReference type="SUPFAM" id="SSF57667">
    <property type="entry name" value="beta-beta-alpha zinc fingers"/>
    <property type="match status" value="4"/>
</dbReference>
<dbReference type="SMART" id="SM00868">
    <property type="entry name" value="zf-AD"/>
    <property type="match status" value="1"/>
</dbReference>
<proteinExistence type="predicted"/>
<evidence type="ECO:0000259" key="8">
    <source>
        <dbReference type="PROSITE" id="PS50157"/>
    </source>
</evidence>
<feature type="domain" description="C2H2-type" evidence="8">
    <location>
        <begin position="442"/>
        <end position="469"/>
    </location>
</feature>
<evidence type="ECO:0000256" key="7">
    <source>
        <dbReference type="SAM" id="MobiDB-lite"/>
    </source>
</evidence>
<evidence type="ECO:0000256" key="4">
    <source>
        <dbReference type="ARBA" id="ARBA00022771"/>
    </source>
</evidence>
<evidence type="ECO:0000313" key="9">
    <source>
        <dbReference type="EnsemblMetazoa" id="AAEL006816-PA"/>
    </source>
</evidence>
<dbReference type="SMART" id="SM00355">
    <property type="entry name" value="ZnF_C2H2"/>
    <property type="match status" value="8"/>
</dbReference>
<dbReference type="GO" id="GO:0005634">
    <property type="term" value="C:nucleus"/>
    <property type="evidence" value="ECO:0007669"/>
    <property type="project" value="UniProtKB-SubCell"/>
</dbReference>
<keyword evidence="4" id="KW-0863">Zinc-finger</keyword>
<evidence type="ECO:0000256" key="6">
    <source>
        <dbReference type="ARBA" id="ARBA00023242"/>
    </source>
</evidence>
<dbReference type="FunFam" id="3.30.160.60:FF:000624">
    <property type="entry name" value="zinc finger protein 697"/>
    <property type="match status" value="2"/>
</dbReference>
<comment type="subcellular location">
    <subcellularLocation>
        <location evidence="1">Nucleus</location>
    </subcellularLocation>
</comment>
<reference evidence="9 10" key="1">
    <citation type="submission" date="2017-06" db="EMBL/GenBank/DDBJ databases">
        <title>Aedes aegypti genome working group (AGWG) sequencing and assembly.</title>
        <authorList>
            <consortium name="Aedes aegypti Genome Working Group (AGWG)"/>
            <person name="Matthews B.J."/>
        </authorList>
    </citation>
    <scope>NUCLEOTIDE SEQUENCE [LARGE SCALE GENOMIC DNA]</scope>
    <source>
        <strain evidence="9 10">LVP_AGWG</strain>
    </source>
</reference>
<dbReference type="OrthoDB" id="6077919at2759"/>
<dbReference type="FunFam" id="3.30.160.60:FF:000512">
    <property type="entry name" value="zinc finger protein 197 isoform X1"/>
    <property type="match status" value="1"/>
</dbReference>
<evidence type="ECO:0000256" key="2">
    <source>
        <dbReference type="ARBA" id="ARBA00022723"/>
    </source>
</evidence>
<organism evidence="9 10">
    <name type="scientific">Aedes aegypti</name>
    <name type="common">Yellowfever mosquito</name>
    <name type="synonym">Culex aegypti</name>
    <dbReference type="NCBI Taxonomy" id="7159"/>
    <lineage>
        <taxon>Eukaryota</taxon>
        <taxon>Metazoa</taxon>
        <taxon>Ecdysozoa</taxon>
        <taxon>Arthropoda</taxon>
        <taxon>Hexapoda</taxon>
        <taxon>Insecta</taxon>
        <taxon>Pterygota</taxon>
        <taxon>Neoptera</taxon>
        <taxon>Endopterygota</taxon>
        <taxon>Diptera</taxon>
        <taxon>Nematocera</taxon>
        <taxon>Culicoidea</taxon>
        <taxon>Culicidae</taxon>
        <taxon>Culicinae</taxon>
        <taxon>Aedini</taxon>
        <taxon>Aedes</taxon>
        <taxon>Stegomyia</taxon>
    </lineage>
</organism>
<dbReference type="Pfam" id="PF00096">
    <property type="entry name" value="zf-C2H2"/>
    <property type="match status" value="2"/>
</dbReference>
<dbReference type="GO" id="GO:0000981">
    <property type="term" value="F:DNA-binding transcription factor activity, RNA polymerase II-specific"/>
    <property type="evidence" value="ECO:0007669"/>
    <property type="project" value="TreeGrafter"/>
</dbReference>
<dbReference type="Pfam" id="PF07776">
    <property type="entry name" value="zf-AD"/>
    <property type="match status" value="1"/>
</dbReference>
<keyword evidence="10" id="KW-1185">Reference proteome</keyword>
<dbReference type="Pfam" id="PF13912">
    <property type="entry name" value="zf-C2H2_6"/>
    <property type="match status" value="2"/>
</dbReference>
<feature type="domain" description="C2H2-type" evidence="8">
    <location>
        <begin position="414"/>
        <end position="441"/>
    </location>
</feature>
<dbReference type="InterPro" id="IPR036236">
    <property type="entry name" value="Znf_C2H2_sf"/>
</dbReference>
<dbReference type="AlphaFoldDB" id="A0A1S4FES7"/>
<keyword evidence="6" id="KW-0539">Nucleus</keyword>
<feature type="domain" description="C2H2-type" evidence="8">
    <location>
        <begin position="498"/>
        <end position="525"/>
    </location>
</feature>
<accession>A0A1S4FES7</accession>
<feature type="region of interest" description="Disordered" evidence="7">
    <location>
        <begin position="83"/>
        <end position="131"/>
    </location>
</feature>
<feature type="domain" description="C2H2-type" evidence="8">
    <location>
        <begin position="319"/>
        <end position="347"/>
    </location>
</feature>
<feature type="domain" description="C2H2-type" evidence="8">
    <location>
        <begin position="263"/>
        <end position="291"/>
    </location>
</feature>
<name>A0A1S4FES7_AEDAE</name>
<dbReference type="PROSITE" id="PS00028">
    <property type="entry name" value="ZINC_FINGER_C2H2_1"/>
    <property type="match status" value="8"/>
</dbReference>
<feature type="domain" description="C2H2-type" evidence="8">
    <location>
        <begin position="358"/>
        <end position="386"/>
    </location>
</feature>
<sequence length="529" mass="60613">MKMFEVYCRLCLQQVPLQNIHSLYGKHKEFLIRDKFYDLFQIQISDTEKLSTVCNDCLEKIETVDEIRTFFLEADKKFKAFLTGSPGGSNQEIDNDANTKQPSKGEISNDTSSANLEKDDKNASVDSNDGSIEEDCQIIKAEFEPSSQEPDEIEALEDEHHSDDDPVMIDDCENENLSESAFDLNKLEDQQPQSMEEDEEEEYIVHPSGVIYSSDQSSDLVTVDHQAMSDIISDGESSDMRELVEVSASVSGDNVFSIVTLDYQCNVCNDIFENAVTFIQHTNTVHKEEYTQNCKHCYLIYKTKEELIAHDCAVKPKIFECSECSNRFQTLKDLRTHTKHVHSSSQAYGETPRKVNLFKCDYCDLTMNSNQHLLDHVQAAHATEYVLHLCDQCDRSFGNTQTLKAHMAAHERNYKCSFCGKLCPTAVSLAGHENTHTKDQPFQCSQCGRNFAQYTSMRRHMKIHFNEKAYQCDFCAKRFRQRTVMLTHRRIHTGEKPFSCGTCNKTFRDHSTLAKHKRIHEKKPPANKN</sequence>